<protein>
    <recommendedName>
        <fullName evidence="4">S-layer protein</fullName>
    </recommendedName>
</protein>
<evidence type="ECO:0000256" key="1">
    <source>
        <dbReference type="SAM" id="SignalP"/>
    </source>
</evidence>
<comment type="caution">
    <text evidence="2">The sequence shown here is derived from an EMBL/GenBank/DDBJ whole genome shotgun (WGS) entry which is preliminary data.</text>
</comment>
<evidence type="ECO:0008006" key="4">
    <source>
        <dbReference type="Google" id="ProtNLM"/>
    </source>
</evidence>
<evidence type="ECO:0000313" key="2">
    <source>
        <dbReference type="EMBL" id="GAX04013.1"/>
    </source>
</evidence>
<name>A0A1Z5IQH4_9LACO</name>
<organism evidence="2 3">
    <name type="scientific">Secundilactobacillus pentosiphilus</name>
    <dbReference type="NCBI Taxonomy" id="1714682"/>
    <lineage>
        <taxon>Bacteria</taxon>
        <taxon>Bacillati</taxon>
        <taxon>Bacillota</taxon>
        <taxon>Bacilli</taxon>
        <taxon>Lactobacillales</taxon>
        <taxon>Lactobacillaceae</taxon>
        <taxon>Secundilactobacillus</taxon>
    </lineage>
</organism>
<dbReference type="AlphaFoldDB" id="A0A1Z5IQH4"/>
<accession>A0A1Z5IQH4</accession>
<proteinExistence type="predicted"/>
<reference evidence="2 3" key="1">
    <citation type="submission" date="2015-11" db="EMBL/GenBank/DDBJ databases">
        <title>Draft genome sequences of new species of the genus Lactobacillus isolated from orchardgrass silage.</title>
        <authorList>
            <person name="Tohno M."/>
            <person name="Tanizawa Y."/>
            <person name="Arita M."/>
        </authorList>
    </citation>
    <scope>NUCLEOTIDE SEQUENCE [LARGE SCALE GENOMIC DNA]</scope>
    <source>
        <strain evidence="2 3">IWT140</strain>
    </source>
</reference>
<dbReference type="EMBL" id="BCMH01000011">
    <property type="protein sequence ID" value="GAX04013.1"/>
    <property type="molecule type" value="Genomic_DNA"/>
</dbReference>
<gene>
    <name evidence="2" type="ORF">IWT140_01647</name>
</gene>
<feature type="chain" id="PRO_5039421096" description="S-layer protein" evidence="1">
    <location>
        <begin position="23"/>
        <end position="471"/>
    </location>
</feature>
<evidence type="ECO:0000313" key="3">
    <source>
        <dbReference type="Proteomes" id="UP000198430"/>
    </source>
</evidence>
<keyword evidence="1" id="KW-0732">Signal</keyword>
<keyword evidence="3" id="KW-1185">Reference proteome</keyword>
<dbReference type="RefSeq" id="WP_089088971.1">
    <property type="nucleotide sequence ID" value="NZ_BCMH01000011.1"/>
</dbReference>
<sequence>MQSSLKKSLYLGLAAVSFAAVAGTSVNASAKSYAKLSAPSTVLTTAANTRNVNLTGTNAIYSKPGTVKGAKVVATTTTAKRLAASKNGSDNFRAYRVVTTDRGSVYYKVVSYDKQYRGYVYGGKSTSAFAGGLVSYATTKDATAPKASDSYSLNVDTSATANTLFYKEPAYTNYKVGRALVNGAVLAKTDAYKGATFTFNKAVTTSREGDTWYQIASTKLSNGTTTKDLDGAWIKSTNVKNNNALNPDTEVAVTVKNVADGSEVASFNFATGAAKDADATTKLQDSTGAFTTDFGKAVTDALNGKGYTVKGTDAVNKLAGVKNGGSVTLYAVKNGQASQTVKAFGTYPGSVETKALSVEPSSTATVTNEAAAEGKILPVEKTALFTGTEGTSFSADQALAYLNGNSSLKQLKSPTWSENGTTYQYVLTPKSASAGTFTNGGSFEAQYTATKVTVANPATPSNPSNVFDPFA</sequence>
<feature type="signal peptide" evidence="1">
    <location>
        <begin position="1"/>
        <end position="22"/>
    </location>
</feature>
<dbReference type="Proteomes" id="UP000198430">
    <property type="component" value="Unassembled WGS sequence"/>
</dbReference>